<evidence type="ECO:0000256" key="1">
    <source>
        <dbReference type="SAM" id="MobiDB-lite"/>
    </source>
</evidence>
<feature type="region of interest" description="Disordered" evidence="1">
    <location>
        <begin position="153"/>
        <end position="179"/>
    </location>
</feature>
<evidence type="ECO:0000313" key="3">
    <source>
        <dbReference type="Proteomes" id="UP001630127"/>
    </source>
</evidence>
<dbReference type="Proteomes" id="UP001630127">
    <property type="component" value="Unassembled WGS sequence"/>
</dbReference>
<evidence type="ECO:0000313" key="2">
    <source>
        <dbReference type="EMBL" id="KAL3529480.1"/>
    </source>
</evidence>
<dbReference type="AlphaFoldDB" id="A0ABD3AFZ6"/>
<protein>
    <submittedName>
        <fullName evidence="2">Uncharacterized protein</fullName>
    </submittedName>
</protein>
<name>A0ABD3AFZ6_9GENT</name>
<dbReference type="EMBL" id="JBJUIK010000004">
    <property type="protein sequence ID" value="KAL3529480.1"/>
    <property type="molecule type" value="Genomic_DNA"/>
</dbReference>
<comment type="caution">
    <text evidence="2">The sequence shown here is derived from an EMBL/GenBank/DDBJ whole genome shotgun (WGS) entry which is preliminary data.</text>
</comment>
<gene>
    <name evidence="2" type="ORF">ACH5RR_008802</name>
</gene>
<reference evidence="2 3" key="1">
    <citation type="submission" date="2024-11" db="EMBL/GenBank/DDBJ databases">
        <title>A near-complete genome assembly of Cinchona calisaya.</title>
        <authorList>
            <person name="Lian D.C."/>
            <person name="Zhao X.W."/>
            <person name="Wei L."/>
        </authorList>
    </citation>
    <scope>NUCLEOTIDE SEQUENCE [LARGE SCALE GENOMIC DNA]</scope>
    <source>
        <tissue evidence="2">Nenye</tissue>
    </source>
</reference>
<proteinExistence type="predicted"/>
<sequence>MKLFVIRSGGYKNVEFVANDLYKKMDVEIRKEIAMRDTEGVIGYLATKKDGDGIFFYKYCTYEMTRVKCDAFVNGFSVLLKQKSSIDKFDYIWGEMVFQKRAQVEGEYGHAMKAIEKEINSMRNKWNENGYEDDVLIVLATNLHDITRRRVQKGSKQVDATEGETDIKDDGPAADNDGDGFVMGNNLWTYGPTADDDDDGFLVGNILNYFDSVI</sequence>
<organism evidence="2 3">
    <name type="scientific">Cinchona calisaya</name>
    <dbReference type="NCBI Taxonomy" id="153742"/>
    <lineage>
        <taxon>Eukaryota</taxon>
        <taxon>Viridiplantae</taxon>
        <taxon>Streptophyta</taxon>
        <taxon>Embryophyta</taxon>
        <taxon>Tracheophyta</taxon>
        <taxon>Spermatophyta</taxon>
        <taxon>Magnoliopsida</taxon>
        <taxon>eudicotyledons</taxon>
        <taxon>Gunneridae</taxon>
        <taxon>Pentapetalae</taxon>
        <taxon>asterids</taxon>
        <taxon>lamiids</taxon>
        <taxon>Gentianales</taxon>
        <taxon>Rubiaceae</taxon>
        <taxon>Cinchonoideae</taxon>
        <taxon>Cinchoneae</taxon>
        <taxon>Cinchona</taxon>
    </lineage>
</organism>
<accession>A0ABD3AFZ6</accession>
<keyword evidence="3" id="KW-1185">Reference proteome</keyword>